<accession>X1EED6</accession>
<comment type="caution">
    <text evidence="1">The sequence shown here is derived from an EMBL/GenBank/DDBJ whole genome shotgun (WGS) entry which is preliminary data.</text>
</comment>
<dbReference type="AlphaFoldDB" id="X1EED6"/>
<sequence length="100" mass="11090">MKELSHLSARDLELLSGYLDGELTARDHARLLLRLEREPGLRQALEDLRAVTHQLGSIPDVPLPRSFTLTPKAAGIRPRQRTYPIFQLATVLAAIALVAV</sequence>
<evidence type="ECO:0000313" key="1">
    <source>
        <dbReference type="EMBL" id="GAH15489.1"/>
    </source>
</evidence>
<dbReference type="EMBL" id="BART01031542">
    <property type="protein sequence ID" value="GAH15489.1"/>
    <property type="molecule type" value="Genomic_DNA"/>
</dbReference>
<reference evidence="1" key="1">
    <citation type="journal article" date="2014" name="Front. Microbiol.">
        <title>High frequency of phylogenetically diverse reductive dehalogenase-homologous genes in deep subseafloor sedimentary metagenomes.</title>
        <authorList>
            <person name="Kawai M."/>
            <person name="Futagami T."/>
            <person name="Toyoda A."/>
            <person name="Takaki Y."/>
            <person name="Nishi S."/>
            <person name="Hori S."/>
            <person name="Arai W."/>
            <person name="Tsubouchi T."/>
            <person name="Morono Y."/>
            <person name="Uchiyama I."/>
            <person name="Ito T."/>
            <person name="Fujiyama A."/>
            <person name="Inagaki F."/>
            <person name="Takami H."/>
        </authorList>
    </citation>
    <scope>NUCLEOTIDE SEQUENCE</scope>
    <source>
        <strain evidence="1">Expedition CK06-06</strain>
    </source>
</reference>
<protein>
    <recommendedName>
        <fullName evidence="2">Zinc-finger domain-containing protein</fullName>
    </recommendedName>
</protein>
<evidence type="ECO:0008006" key="2">
    <source>
        <dbReference type="Google" id="ProtNLM"/>
    </source>
</evidence>
<organism evidence="1">
    <name type="scientific">marine sediment metagenome</name>
    <dbReference type="NCBI Taxonomy" id="412755"/>
    <lineage>
        <taxon>unclassified sequences</taxon>
        <taxon>metagenomes</taxon>
        <taxon>ecological metagenomes</taxon>
    </lineage>
</organism>
<name>X1EED6_9ZZZZ</name>
<feature type="non-terminal residue" evidence="1">
    <location>
        <position position="100"/>
    </location>
</feature>
<proteinExistence type="predicted"/>
<gene>
    <name evidence="1" type="ORF">S01H4_54771</name>
</gene>